<feature type="transmembrane region" description="Helical" evidence="8">
    <location>
        <begin position="318"/>
        <end position="345"/>
    </location>
</feature>
<dbReference type="Pfam" id="PF00083">
    <property type="entry name" value="Sugar_tr"/>
    <property type="match status" value="2"/>
</dbReference>
<keyword evidence="4 8" id="KW-0812">Transmembrane</keyword>
<evidence type="ECO:0000313" key="10">
    <source>
        <dbReference type="EMBL" id="WPL16233.1"/>
    </source>
</evidence>
<dbReference type="Gene3D" id="1.20.1250.20">
    <property type="entry name" value="MFS general substrate transporter like domains"/>
    <property type="match status" value="1"/>
</dbReference>
<evidence type="ECO:0000256" key="8">
    <source>
        <dbReference type="SAM" id="Phobius"/>
    </source>
</evidence>
<dbReference type="PROSITE" id="PS00216">
    <property type="entry name" value="SUGAR_TRANSPORT_1"/>
    <property type="match status" value="1"/>
</dbReference>
<feature type="transmembrane region" description="Helical" evidence="8">
    <location>
        <begin position="77"/>
        <end position="98"/>
    </location>
</feature>
<keyword evidence="2" id="KW-0813">Transport</keyword>
<organism evidence="10 11">
    <name type="scientific">Thiorhodovibrio winogradskyi</name>
    <dbReference type="NCBI Taxonomy" id="77007"/>
    <lineage>
        <taxon>Bacteria</taxon>
        <taxon>Pseudomonadati</taxon>
        <taxon>Pseudomonadota</taxon>
        <taxon>Gammaproteobacteria</taxon>
        <taxon>Chromatiales</taxon>
        <taxon>Chromatiaceae</taxon>
        <taxon>Thiorhodovibrio</taxon>
    </lineage>
</organism>
<dbReference type="InterPro" id="IPR036259">
    <property type="entry name" value="MFS_trans_sf"/>
</dbReference>
<feature type="transmembrane region" description="Helical" evidence="8">
    <location>
        <begin position="175"/>
        <end position="196"/>
    </location>
</feature>
<dbReference type="PROSITE" id="PS50850">
    <property type="entry name" value="MFS"/>
    <property type="match status" value="1"/>
</dbReference>
<dbReference type="PANTHER" id="PTHR43528">
    <property type="entry name" value="ALPHA-KETOGLUTARATE PERMEASE"/>
    <property type="match status" value="1"/>
</dbReference>
<evidence type="ECO:0000256" key="3">
    <source>
        <dbReference type="ARBA" id="ARBA00022475"/>
    </source>
</evidence>
<name>A0ABZ0S6J9_9GAMM</name>
<protein>
    <submittedName>
        <fullName evidence="10">Proline porter II</fullName>
    </submittedName>
</protein>
<dbReference type="RefSeq" id="WP_328986781.1">
    <property type="nucleotide sequence ID" value="NZ_CP121472.1"/>
</dbReference>
<dbReference type="InterPro" id="IPR005829">
    <property type="entry name" value="Sugar_transporter_CS"/>
</dbReference>
<feature type="domain" description="Major facilitator superfamily (MFS) profile" evidence="9">
    <location>
        <begin position="5"/>
        <end position="409"/>
    </location>
</feature>
<feature type="transmembrane region" description="Helical" evidence="8">
    <location>
        <begin position="292"/>
        <end position="312"/>
    </location>
</feature>
<keyword evidence="7 8" id="KW-0472">Membrane</keyword>
<feature type="transmembrane region" description="Helical" evidence="8">
    <location>
        <begin position="266"/>
        <end position="285"/>
    </location>
</feature>
<keyword evidence="6 8" id="KW-1133">Transmembrane helix</keyword>
<feature type="transmembrane region" description="Helical" evidence="8">
    <location>
        <begin position="41"/>
        <end position="65"/>
    </location>
</feature>
<dbReference type="PROSITE" id="PS00217">
    <property type="entry name" value="SUGAR_TRANSPORT_2"/>
    <property type="match status" value="1"/>
</dbReference>
<dbReference type="EMBL" id="CP121472">
    <property type="protein sequence ID" value="WPL16233.1"/>
    <property type="molecule type" value="Genomic_DNA"/>
</dbReference>
<feature type="transmembrane region" description="Helical" evidence="8">
    <location>
        <begin position="385"/>
        <end position="405"/>
    </location>
</feature>
<accession>A0ABZ0S6J9</accession>
<proteinExistence type="predicted"/>
<dbReference type="Proteomes" id="UP001432180">
    <property type="component" value="Chromosome"/>
</dbReference>
<evidence type="ECO:0000256" key="4">
    <source>
        <dbReference type="ARBA" id="ARBA00022692"/>
    </source>
</evidence>
<dbReference type="InterPro" id="IPR005828">
    <property type="entry name" value="MFS_sugar_transport-like"/>
</dbReference>
<dbReference type="InterPro" id="IPR020846">
    <property type="entry name" value="MFS_dom"/>
</dbReference>
<keyword evidence="3" id="KW-1003">Cell membrane</keyword>
<feature type="transmembrane region" description="Helical" evidence="8">
    <location>
        <begin position="226"/>
        <end position="246"/>
    </location>
</feature>
<evidence type="ECO:0000256" key="1">
    <source>
        <dbReference type="ARBA" id="ARBA00004651"/>
    </source>
</evidence>
<gene>
    <name evidence="10" type="primary">proP</name>
    <name evidence="10" type="ORF">Thiowin_01186</name>
</gene>
<evidence type="ECO:0000259" key="9">
    <source>
        <dbReference type="PROSITE" id="PS50850"/>
    </source>
</evidence>
<evidence type="ECO:0000256" key="7">
    <source>
        <dbReference type="ARBA" id="ARBA00023136"/>
    </source>
</evidence>
<feature type="transmembrane region" description="Helical" evidence="8">
    <location>
        <begin position="357"/>
        <end position="379"/>
    </location>
</feature>
<comment type="subcellular location">
    <subcellularLocation>
        <location evidence="1">Cell membrane</location>
        <topology evidence="1">Multi-pass membrane protein</topology>
    </subcellularLocation>
</comment>
<sequence>MNRRLYLAGLVGEIMEWYDFTVYGFFAVVIASQFFPSEDPFVSMLSALAAFAVGFLMRPIGALVFGPMGDLFGRRRVLTTAVFLMAFPSLIIGLLPTYASIGVLAPTMLVLMRMLQGMSVGGEHTGCVVYLSEQGSSRHRALTAAVPFIGTVLGVLLGSLVGVSIYALFDAATVAAWAWRIPFLLGVLIALVGLMVRRHLPESFRAADDAARPSLFSQLLNNHWRAFLQVFFLNIVFASGFYTVFIYNPMWLQHFVGESKDLTLQINSLALAMAILGIVISALLADRVGRKPLLYVSTIGITLMSYPIYALMLHEFPLYVLLGQLSFGLLIGLFMGVVGSVMVELFSAEVRSSAVSISFNLCFALFGGTAPMLATWLVHTTGNPLNVAWVLSAGALASLITVVTLPETRGRDTRLLDARGGTPG</sequence>
<evidence type="ECO:0000256" key="6">
    <source>
        <dbReference type="ARBA" id="ARBA00022989"/>
    </source>
</evidence>
<keyword evidence="11" id="KW-1185">Reference proteome</keyword>
<dbReference type="InterPro" id="IPR051084">
    <property type="entry name" value="H+-coupled_symporters"/>
</dbReference>
<reference evidence="10 11" key="1">
    <citation type="journal article" date="2023" name="Microorganisms">
        <title>Thiorhodovibrio frisius and Trv. litoralis spp. nov., Two Novel Members from a Clade of Fastidious Purple Sulfur Bacteria That Exhibit Unique Red-Shifted Light-Harvesting Capabilities.</title>
        <authorList>
            <person name="Methner A."/>
            <person name="Kuzyk S.B."/>
            <person name="Petersen J."/>
            <person name="Bauer S."/>
            <person name="Brinkmann H."/>
            <person name="Sichau K."/>
            <person name="Wanner G."/>
            <person name="Wolf J."/>
            <person name="Neumann-Schaal M."/>
            <person name="Henke P."/>
            <person name="Tank M."/>
            <person name="Sproer C."/>
            <person name="Bunk B."/>
            <person name="Overmann J."/>
        </authorList>
    </citation>
    <scope>NUCLEOTIDE SEQUENCE [LARGE SCALE GENOMIC DNA]</scope>
    <source>
        <strain evidence="10 11">DSM 6702</strain>
    </source>
</reference>
<evidence type="ECO:0000256" key="2">
    <source>
        <dbReference type="ARBA" id="ARBA00022448"/>
    </source>
</evidence>
<feature type="transmembrane region" description="Helical" evidence="8">
    <location>
        <begin position="110"/>
        <end position="132"/>
    </location>
</feature>
<keyword evidence="5" id="KW-0769">Symport</keyword>
<evidence type="ECO:0000256" key="5">
    <source>
        <dbReference type="ARBA" id="ARBA00022847"/>
    </source>
</evidence>
<dbReference type="PANTHER" id="PTHR43528:SF1">
    <property type="entry name" value="ALPHA-KETOGLUTARATE PERMEASE"/>
    <property type="match status" value="1"/>
</dbReference>
<feature type="transmembrane region" description="Helical" evidence="8">
    <location>
        <begin position="144"/>
        <end position="169"/>
    </location>
</feature>
<evidence type="ECO:0000313" key="11">
    <source>
        <dbReference type="Proteomes" id="UP001432180"/>
    </source>
</evidence>
<dbReference type="SUPFAM" id="SSF103473">
    <property type="entry name" value="MFS general substrate transporter"/>
    <property type="match status" value="1"/>
</dbReference>